<dbReference type="AlphaFoldDB" id="A0A2W1BV27"/>
<feature type="compositionally biased region" description="Basic and acidic residues" evidence="3">
    <location>
        <begin position="170"/>
        <end position="180"/>
    </location>
</feature>
<evidence type="ECO:0000259" key="5">
    <source>
        <dbReference type="PROSITE" id="PS51915"/>
    </source>
</evidence>
<accession>A0A2W1BV27</accession>
<dbReference type="InterPro" id="IPR013087">
    <property type="entry name" value="Znf_C2H2_type"/>
</dbReference>
<evidence type="ECO:0000259" key="4">
    <source>
        <dbReference type="PROSITE" id="PS50157"/>
    </source>
</evidence>
<evidence type="ECO:0000256" key="2">
    <source>
        <dbReference type="PROSITE-ProRule" id="PRU01263"/>
    </source>
</evidence>
<reference evidence="6 7" key="1">
    <citation type="journal article" date="2017" name="BMC Biol.">
        <title>Genomic innovations, transcriptional plasticity and gene loss underlying the evolution and divergence of two highly polyphagous and invasive Helicoverpa pest species.</title>
        <authorList>
            <person name="Pearce S.L."/>
            <person name="Clarke D.F."/>
            <person name="East P.D."/>
            <person name="Elfekih S."/>
            <person name="Gordon K.H."/>
            <person name="Jermiin L.S."/>
            <person name="McGaughran A."/>
            <person name="Oakeshott J.G."/>
            <person name="Papanikolaou A."/>
            <person name="Perera O.P."/>
            <person name="Rane R.V."/>
            <person name="Richards S."/>
            <person name="Tay W.T."/>
            <person name="Walsh T.K."/>
            <person name="Anderson A."/>
            <person name="Anderson C.J."/>
            <person name="Asgari S."/>
            <person name="Board P.G."/>
            <person name="Bretschneider A."/>
            <person name="Campbell P.M."/>
            <person name="Chertemps T."/>
            <person name="Christeller J.T."/>
            <person name="Coppin C.W."/>
            <person name="Downes S.J."/>
            <person name="Duan G."/>
            <person name="Farnsworth C.A."/>
            <person name="Good R.T."/>
            <person name="Han L.B."/>
            <person name="Han Y.C."/>
            <person name="Hatje K."/>
            <person name="Horne I."/>
            <person name="Huang Y.P."/>
            <person name="Hughes D.S."/>
            <person name="Jacquin-Joly E."/>
            <person name="James W."/>
            <person name="Jhangiani S."/>
            <person name="Kollmar M."/>
            <person name="Kuwar S.S."/>
            <person name="Li S."/>
            <person name="Liu N.Y."/>
            <person name="Maibeche M.T."/>
            <person name="Miller J.R."/>
            <person name="Montagne N."/>
            <person name="Perry T."/>
            <person name="Qu J."/>
            <person name="Song S.V."/>
            <person name="Sutton G.G."/>
            <person name="Vogel H."/>
            <person name="Walenz B.P."/>
            <person name="Xu W."/>
            <person name="Zhang H.J."/>
            <person name="Zou Z."/>
            <person name="Batterham P."/>
            <person name="Edwards O.R."/>
            <person name="Feyereisen R."/>
            <person name="Gibbs R.A."/>
            <person name="Heckel D.G."/>
            <person name="McGrath A."/>
            <person name="Robin C."/>
            <person name="Scherer S.E."/>
            <person name="Worley K.C."/>
            <person name="Wu Y.D."/>
        </authorList>
    </citation>
    <scope>NUCLEOTIDE SEQUENCE [LARGE SCALE GENOMIC DNA]</scope>
    <source>
        <strain evidence="6">Harm_GR_Male_#8</strain>
        <tissue evidence="6">Whole organism</tissue>
    </source>
</reference>
<dbReference type="PROSITE" id="PS00028">
    <property type="entry name" value="ZINC_FINGER_C2H2_1"/>
    <property type="match status" value="1"/>
</dbReference>
<evidence type="ECO:0000256" key="1">
    <source>
        <dbReference type="PROSITE-ProRule" id="PRU00042"/>
    </source>
</evidence>
<dbReference type="PROSITE" id="PS50157">
    <property type="entry name" value="ZINC_FINGER_C2H2_2"/>
    <property type="match status" value="1"/>
</dbReference>
<evidence type="ECO:0000313" key="6">
    <source>
        <dbReference type="EMBL" id="PZC77515.1"/>
    </source>
</evidence>
<name>A0A2W1BV27_HELAM</name>
<dbReference type="GO" id="GO:0008270">
    <property type="term" value="F:zinc ion binding"/>
    <property type="evidence" value="ECO:0007669"/>
    <property type="project" value="UniProtKB-UniRule"/>
</dbReference>
<feature type="domain" description="C2H2-type" evidence="4">
    <location>
        <begin position="214"/>
        <end position="242"/>
    </location>
</feature>
<evidence type="ECO:0000313" key="7">
    <source>
        <dbReference type="Proteomes" id="UP000249218"/>
    </source>
</evidence>
<feature type="binding site" evidence="2">
    <location>
        <position position="60"/>
    </location>
    <ligand>
        <name>Zn(2+)</name>
        <dbReference type="ChEBI" id="CHEBI:29105"/>
    </ligand>
</feature>
<feature type="binding site" evidence="2">
    <location>
        <position position="57"/>
    </location>
    <ligand>
        <name>Zn(2+)</name>
        <dbReference type="ChEBI" id="CHEBI:29105"/>
    </ligand>
</feature>
<feature type="binding site" evidence="2">
    <location>
        <position position="14"/>
    </location>
    <ligand>
        <name>Zn(2+)</name>
        <dbReference type="ChEBI" id="CHEBI:29105"/>
    </ligand>
</feature>
<feature type="domain" description="ZAD" evidence="5">
    <location>
        <begin position="12"/>
        <end position="84"/>
    </location>
</feature>
<evidence type="ECO:0000256" key="3">
    <source>
        <dbReference type="SAM" id="MobiDB-lite"/>
    </source>
</evidence>
<dbReference type="Proteomes" id="UP000249218">
    <property type="component" value="Unassembled WGS sequence"/>
</dbReference>
<gene>
    <name evidence="6" type="primary">HaOG203228</name>
    <name evidence="6" type="ORF">B5X24_HaOG203228</name>
</gene>
<dbReference type="InterPro" id="IPR012934">
    <property type="entry name" value="Znf_AD"/>
</dbReference>
<dbReference type="PROSITE" id="PS51915">
    <property type="entry name" value="ZAD"/>
    <property type="match status" value="1"/>
</dbReference>
<protein>
    <submittedName>
        <fullName evidence="6">Uncharacterized protein</fullName>
    </submittedName>
</protein>
<keyword evidence="1" id="KW-0863">Zinc-finger</keyword>
<keyword evidence="2" id="KW-0479">Metal-binding</keyword>
<feature type="region of interest" description="Disordered" evidence="3">
    <location>
        <begin position="159"/>
        <end position="211"/>
    </location>
</feature>
<keyword evidence="2" id="KW-0862">Zinc</keyword>
<dbReference type="OrthoDB" id="10020990at2759"/>
<proteinExistence type="predicted"/>
<dbReference type="EMBL" id="KZ149927">
    <property type="protein sequence ID" value="PZC77515.1"/>
    <property type="molecule type" value="Genomic_DNA"/>
</dbReference>
<sequence>MSNSNFEASDVKACRICLATDIKLYSLQGTYLATCMQALVGISRKGLGIEGLPQFVCCLCTPALVKCKKLIEQCSKSQNILLNIFNKHGEVSERLIKEQTSTQNKAKENEQSFENNYLIKIETESKLLNNDYDDEDLYFENDEDSNTYIYTQIVESKEYKMEENDDDEISDVHETEKTTVCEDTVNSSTDKDLSFSRQDEKPSTKPTQVISPGSICRRCGEEFSSFRDMMSHMKAQHPRPRMQHPWRGDKPYPLPCEIVSMVLGLKDNQIAQFN</sequence>
<organism evidence="6 7">
    <name type="scientific">Helicoverpa armigera</name>
    <name type="common">Cotton bollworm</name>
    <name type="synonym">Heliothis armigera</name>
    <dbReference type="NCBI Taxonomy" id="29058"/>
    <lineage>
        <taxon>Eukaryota</taxon>
        <taxon>Metazoa</taxon>
        <taxon>Ecdysozoa</taxon>
        <taxon>Arthropoda</taxon>
        <taxon>Hexapoda</taxon>
        <taxon>Insecta</taxon>
        <taxon>Pterygota</taxon>
        <taxon>Neoptera</taxon>
        <taxon>Endopterygota</taxon>
        <taxon>Lepidoptera</taxon>
        <taxon>Glossata</taxon>
        <taxon>Ditrysia</taxon>
        <taxon>Noctuoidea</taxon>
        <taxon>Noctuidae</taxon>
        <taxon>Heliothinae</taxon>
        <taxon>Helicoverpa</taxon>
    </lineage>
</organism>
<feature type="compositionally biased region" description="Basic and acidic residues" evidence="3">
    <location>
        <begin position="189"/>
        <end position="203"/>
    </location>
</feature>
<dbReference type="GO" id="GO:0005634">
    <property type="term" value="C:nucleus"/>
    <property type="evidence" value="ECO:0007669"/>
    <property type="project" value="InterPro"/>
</dbReference>
<keyword evidence="7" id="KW-1185">Reference proteome</keyword>
<feature type="binding site" evidence="2">
    <location>
        <position position="17"/>
    </location>
    <ligand>
        <name>Zn(2+)</name>
        <dbReference type="ChEBI" id="CHEBI:29105"/>
    </ligand>
</feature>